<organism evidence="2 3">
    <name type="scientific">Eumeta variegata</name>
    <name type="common">Bagworm moth</name>
    <name type="synonym">Eumeta japonica</name>
    <dbReference type="NCBI Taxonomy" id="151549"/>
    <lineage>
        <taxon>Eukaryota</taxon>
        <taxon>Metazoa</taxon>
        <taxon>Ecdysozoa</taxon>
        <taxon>Arthropoda</taxon>
        <taxon>Hexapoda</taxon>
        <taxon>Insecta</taxon>
        <taxon>Pterygota</taxon>
        <taxon>Neoptera</taxon>
        <taxon>Endopterygota</taxon>
        <taxon>Lepidoptera</taxon>
        <taxon>Glossata</taxon>
        <taxon>Ditrysia</taxon>
        <taxon>Tineoidea</taxon>
        <taxon>Psychidae</taxon>
        <taxon>Oiketicinae</taxon>
        <taxon>Eumeta</taxon>
    </lineage>
</organism>
<evidence type="ECO:0000313" key="3">
    <source>
        <dbReference type="Proteomes" id="UP000299102"/>
    </source>
</evidence>
<evidence type="ECO:0000313" key="2">
    <source>
        <dbReference type="EMBL" id="GBP46163.1"/>
    </source>
</evidence>
<feature type="region of interest" description="Disordered" evidence="1">
    <location>
        <begin position="17"/>
        <end position="43"/>
    </location>
</feature>
<proteinExistence type="predicted"/>
<accession>A0A4C1W585</accession>
<reference evidence="2 3" key="1">
    <citation type="journal article" date="2019" name="Commun. Biol.">
        <title>The bagworm genome reveals a unique fibroin gene that provides high tensile strength.</title>
        <authorList>
            <person name="Kono N."/>
            <person name="Nakamura H."/>
            <person name="Ohtoshi R."/>
            <person name="Tomita M."/>
            <person name="Numata K."/>
            <person name="Arakawa K."/>
        </authorList>
    </citation>
    <scope>NUCLEOTIDE SEQUENCE [LARGE SCALE GENOMIC DNA]</scope>
</reference>
<dbReference type="EMBL" id="BGZK01000478">
    <property type="protein sequence ID" value="GBP46163.1"/>
    <property type="molecule type" value="Genomic_DNA"/>
</dbReference>
<protein>
    <submittedName>
        <fullName evidence="2">Uncharacterized protein</fullName>
    </submittedName>
</protein>
<dbReference type="AlphaFoldDB" id="A0A4C1W585"/>
<sequence length="167" mass="19447">MHFRLYKPEHFRLKLSVRVQRPTEEPRRRGKASLPEEGHASAAQRRRRFIQSHFLRSSHYIPKYVAALKDEKLFRVETVLKESCFKPPLVFKEAFSENKPFRNYASSLRPRFCLHQQVVDPFVSYIGRTLLTTFSEALSNSTSGPGRRSELKAKIRSELTAILKENG</sequence>
<evidence type="ECO:0000256" key="1">
    <source>
        <dbReference type="SAM" id="MobiDB-lite"/>
    </source>
</evidence>
<comment type="caution">
    <text evidence="2">The sequence shown here is derived from an EMBL/GenBank/DDBJ whole genome shotgun (WGS) entry which is preliminary data.</text>
</comment>
<dbReference type="Proteomes" id="UP000299102">
    <property type="component" value="Unassembled WGS sequence"/>
</dbReference>
<name>A0A4C1W585_EUMVA</name>
<keyword evidence="3" id="KW-1185">Reference proteome</keyword>
<gene>
    <name evidence="2" type="ORF">EVAR_24570_1</name>
</gene>